<organism evidence="2 3">
    <name type="scientific">Polyplax serrata</name>
    <name type="common">Common mouse louse</name>
    <dbReference type="NCBI Taxonomy" id="468196"/>
    <lineage>
        <taxon>Eukaryota</taxon>
        <taxon>Metazoa</taxon>
        <taxon>Ecdysozoa</taxon>
        <taxon>Arthropoda</taxon>
        <taxon>Hexapoda</taxon>
        <taxon>Insecta</taxon>
        <taxon>Pterygota</taxon>
        <taxon>Neoptera</taxon>
        <taxon>Paraneoptera</taxon>
        <taxon>Psocodea</taxon>
        <taxon>Troctomorpha</taxon>
        <taxon>Phthiraptera</taxon>
        <taxon>Anoplura</taxon>
        <taxon>Polyplacidae</taxon>
        <taxon>Polyplax</taxon>
    </lineage>
</organism>
<name>A0ABR1AQI0_POLSC</name>
<evidence type="ECO:0000256" key="1">
    <source>
        <dbReference type="SAM" id="MobiDB-lite"/>
    </source>
</evidence>
<accession>A0ABR1AQI0</accession>
<proteinExistence type="predicted"/>
<evidence type="ECO:0000313" key="3">
    <source>
        <dbReference type="Proteomes" id="UP001359485"/>
    </source>
</evidence>
<evidence type="ECO:0000313" key="2">
    <source>
        <dbReference type="EMBL" id="KAK6624714.1"/>
    </source>
</evidence>
<feature type="region of interest" description="Disordered" evidence="1">
    <location>
        <begin position="58"/>
        <end position="107"/>
    </location>
</feature>
<protein>
    <submittedName>
        <fullName evidence="2">Uncharacterized protein</fullName>
    </submittedName>
</protein>
<gene>
    <name evidence="2" type="ORF">RUM44_011573</name>
</gene>
<dbReference type="EMBL" id="JAWJWF010000046">
    <property type="protein sequence ID" value="KAK6624714.1"/>
    <property type="molecule type" value="Genomic_DNA"/>
</dbReference>
<sequence>MTRAYYPKMTSSPFDHCPYCKPPDCGGEKKTPKGSTIEMRNQCSLMTEEVRFEALKRRQLDEPGNAEGDGHSLATSSKYEEMLNGKRRQKFLKKKRSLREIPVGLSR</sequence>
<reference evidence="2 3" key="1">
    <citation type="submission" date="2023-09" db="EMBL/GenBank/DDBJ databases">
        <title>Genomes of two closely related lineages of the louse Polyplax serrata with different host specificities.</title>
        <authorList>
            <person name="Martinu J."/>
            <person name="Tarabai H."/>
            <person name="Stefka J."/>
            <person name="Hypsa V."/>
        </authorList>
    </citation>
    <scope>NUCLEOTIDE SEQUENCE [LARGE SCALE GENOMIC DNA]</scope>
    <source>
        <strain evidence="2">98ZLc_SE</strain>
    </source>
</reference>
<comment type="caution">
    <text evidence="2">The sequence shown here is derived from an EMBL/GenBank/DDBJ whole genome shotgun (WGS) entry which is preliminary data.</text>
</comment>
<feature type="compositionally biased region" description="Basic residues" evidence="1">
    <location>
        <begin position="85"/>
        <end position="97"/>
    </location>
</feature>
<dbReference type="Proteomes" id="UP001359485">
    <property type="component" value="Unassembled WGS sequence"/>
</dbReference>
<keyword evidence="3" id="KW-1185">Reference proteome</keyword>